<dbReference type="AlphaFoldDB" id="A0A125NW20"/>
<evidence type="ECO:0000313" key="2">
    <source>
        <dbReference type="Proteomes" id="UP000059074"/>
    </source>
</evidence>
<sequence>MGGTTFEINTGFSAGIGDGAAIYANASCLVGIGEHADGPMPIASSIASSPSSRN</sequence>
<dbReference type="PATRIC" id="fig|121290.4.peg.711"/>
<gene>
    <name evidence="1" type="ORF">APY04_0391</name>
</gene>
<organism evidence="1 2">
    <name type="scientific">Hyphomicrobium sulfonivorans</name>
    <dbReference type="NCBI Taxonomy" id="121290"/>
    <lineage>
        <taxon>Bacteria</taxon>
        <taxon>Pseudomonadati</taxon>
        <taxon>Pseudomonadota</taxon>
        <taxon>Alphaproteobacteria</taxon>
        <taxon>Hyphomicrobiales</taxon>
        <taxon>Hyphomicrobiaceae</taxon>
        <taxon>Hyphomicrobium</taxon>
    </lineage>
</organism>
<accession>A0A125NW20</accession>
<keyword evidence="2" id="KW-1185">Reference proteome</keyword>
<protein>
    <submittedName>
        <fullName evidence="1">Uncharacterized protein</fullName>
    </submittedName>
</protein>
<dbReference type="RefSeq" id="WP_157066550.1">
    <property type="nucleotide sequence ID" value="NZ_LMTR01000019.1"/>
</dbReference>
<reference evidence="1 2" key="1">
    <citation type="submission" date="2015-10" db="EMBL/GenBank/DDBJ databases">
        <title>Transcriptomic analysis of a linuron degrading triple-species bacterial consortium.</title>
        <authorList>
            <person name="Albers P."/>
        </authorList>
    </citation>
    <scope>NUCLEOTIDE SEQUENCE [LARGE SCALE GENOMIC DNA]</scope>
    <source>
        <strain evidence="1 2">WDL6</strain>
    </source>
</reference>
<name>A0A125NW20_HYPSL</name>
<dbReference type="EMBL" id="LMTR01000019">
    <property type="protein sequence ID" value="KWT71595.1"/>
    <property type="molecule type" value="Genomic_DNA"/>
</dbReference>
<proteinExistence type="predicted"/>
<evidence type="ECO:0000313" key="1">
    <source>
        <dbReference type="EMBL" id="KWT71595.1"/>
    </source>
</evidence>
<dbReference type="Proteomes" id="UP000059074">
    <property type="component" value="Unassembled WGS sequence"/>
</dbReference>
<dbReference type="OrthoDB" id="6053567at2"/>
<comment type="caution">
    <text evidence="1">The sequence shown here is derived from an EMBL/GenBank/DDBJ whole genome shotgun (WGS) entry which is preliminary data.</text>
</comment>